<dbReference type="CDD" id="cd08602">
    <property type="entry name" value="GDPD_ScGlpQ1_like"/>
    <property type="match status" value="1"/>
</dbReference>
<name>A0ABM9PSI1_9FLAO</name>
<dbReference type="PANTHER" id="PTHR43620">
    <property type="entry name" value="GLYCEROPHOSPHORYL DIESTER PHOSPHODIESTERASE"/>
    <property type="match status" value="1"/>
</dbReference>
<evidence type="ECO:0000256" key="1">
    <source>
        <dbReference type="ARBA" id="ARBA00007277"/>
    </source>
</evidence>
<gene>
    <name evidence="8" type="ORF">T190115A13A_90131</name>
</gene>
<keyword evidence="3" id="KW-0732">Signal</keyword>
<keyword evidence="9" id="KW-1185">Reference proteome</keyword>
<dbReference type="Pfam" id="PF03009">
    <property type="entry name" value="GDPD"/>
    <property type="match status" value="1"/>
</dbReference>
<reference evidence="8 9" key="1">
    <citation type="submission" date="2024-05" db="EMBL/GenBank/DDBJ databases">
        <authorList>
            <person name="Duchaud E."/>
        </authorList>
    </citation>
    <scope>NUCLEOTIDE SEQUENCE [LARGE SCALE GENOMIC DNA]</scope>
    <source>
        <strain evidence="8">Ena-SAMPLE-TAB-13-05-2024-13:56:06:370-140305</strain>
    </source>
</reference>
<evidence type="ECO:0000256" key="6">
    <source>
        <dbReference type="ARBA" id="ARBA00047512"/>
    </source>
</evidence>
<dbReference type="GO" id="GO:0008889">
    <property type="term" value="F:glycerophosphodiester phosphodiesterase activity"/>
    <property type="evidence" value="ECO:0007669"/>
    <property type="project" value="UniProtKB-EC"/>
</dbReference>
<feature type="domain" description="GP-PDE" evidence="7">
    <location>
        <begin position="33"/>
        <end position="370"/>
    </location>
</feature>
<evidence type="ECO:0000313" key="9">
    <source>
        <dbReference type="Proteomes" id="UP001497602"/>
    </source>
</evidence>
<dbReference type="InterPro" id="IPR017946">
    <property type="entry name" value="PLC-like_Pdiesterase_TIM-brl"/>
</dbReference>
<evidence type="ECO:0000313" key="8">
    <source>
        <dbReference type="EMBL" id="CAL2108785.1"/>
    </source>
</evidence>
<evidence type="ECO:0000256" key="5">
    <source>
        <dbReference type="ARBA" id="ARBA00022801"/>
    </source>
</evidence>
<keyword evidence="4" id="KW-0319">Glycerol metabolism</keyword>
<dbReference type="RefSeq" id="WP_348740376.1">
    <property type="nucleotide sequence ID" value="NZ_CAXJRC010000046.1"/>
</dbReference>
<proteinExistence type="inferred from homology"/>
<dbReference type="PANTHER" id="PTHR43620:SF7">
    <property type="entry name" value="GLYCEROPHOSPHODIESTER PHOSPHODIESTERASE GDPD5-RELATED"/>
    <property type="match status" value="1"/>
</dbReference>
<organism evidence="8 9">
    <name type="scientific">Tenacibaculum vairaonense</name>
    <dbReference type="NCBI Taxonomy" id="3137860"/>
    <lineage>
        <taxon>Bacteria</taxon>
        <taxon>Pseudomonadati</taxon>
        <taxon>Bacteroidota</taxon>
        <taxon>Flavobacteriia</taxon>
        <taxon>Flavobacteriales</taxon>
        <taxon>Flavobacteriaceae</taxon>
        <taxon>Tenacibaculum</taxon>
    </lineage>
</organism>
<dbReference type="EMBL" id="CAXJRC010000046">
    <property type="protein sequence ID" value="CAL2108785.1"/>
    <property type="molecule type" value="Genomic_DNA"/>
</dbReference>
<comment type="catalytic activity">
    <reaction evidence="6">
        <text>a sn-glycero-3-phosphodiester + H2O = an alcohol + sn-glycerol 3-phosphate + H(+)</text>
        <dbReference type="Rhea" id="RHEA:12969"/>
        <dbReference type="ChEBI" id="CHEBI:15377"/>
        <dbReference type="ChEBI" id="CHEBI:15378"/>
        <dbReference type="ChEBI" id="CHEBI:30879"/>
        <dbReference type="ChEBI" id="CHEBI:57597"/>
        <dbReference type="ChEBI" id="CHEBI:83408"/>
        <dbReference type="EC" id="3.1.4.46"/>
    </reaction>
</comment>
<dbReference type="PROSITE" id="PS51704">
    <property type="entry name" value="GP_PDE"/>
    <property type="match status" value="1"/>
</dbReference>
<accession>A0ABM9PSI1</accession>
<dbReference type="Gene3D" id="3.20.20.190">
    <property type="entry name" value="Phosphatidylinositol (PI) phosphodiesterase"/>
    <property type="match status" value="1"/>
</dbReference>
<keyword evidence="5 8" id="KW-0378">Hydrolase</keyword>
<evidence type="ECO:0000256" key="3">
    <source>
        <dbReference type="ARBA" id="ARBA00022729"/>
    </source>
</evidence>
<comment type="similarity">
    <text evidence="1">Belongs to the glycerophosphoryl diester phosphodiesterase family.</text>
</comment>
<dbReference type="SUPFAM" id="SSF51695">
    <property type="entry name" value="PLC-like phosphodiesterases"/>
    <property type="match status" value="1"/>
</dbReference>
<evidence type="ECO:0000259" key="7">
    <source>
        <dbReference type="PROSITE" id="PS51704"/>
    </source>
</evidence>
<dbReference type="InterPro" id="IPR030395">
    <property type="entry name" value="GP_PDE_dom"/>
</dbReference>
<dbReference type="EC" id="3.1.4.46" evidence="2"/>
<protein>
    <recommendedName>
        <fullName evidence="2">glycerophosphodiester phosphodiesterase</fullName>
        <ecNumber evidence="2">3.1.4.46</ecNumber>
    </recommendedName>
</protein>
<evidence type="ECO:0000256" key="4">
    <source>
        <dbReference type="ARBA" id="ARBA00022798"/>
    </source>
</evidence>
<sequence length="377" mass="42859">MNLQNLIPLALLSLTLFTSCNDGDIDNEDPKKPLIIAHRGAQSILPEHTIEGYTKAIELEADYIEPDLVLTKDGHLVVRHEPMLSGTTNVAELPEFASLKTTKNLDGKLVTDWFAIDFTLAQIKKLKAKQAYTGRPTNYDNQFNIPTFEEVIQLAKKQSKKTGKVIGIYPEIKHPYFHNQVFGTHFMENKLLKSLKKYDFNRKKAPVFVQCFEVAPLQYINKKSPVKLVQLISTYNINKDGSLDFKVPEGNFISYGAPYDFHINGDHRTYEFFTTKEGMEYTATYADGIGPWKPFIISYKTDGAGNRTLLPPSNFITLAHDNGLKVHPYTFRNENKQWSGGNPEKEYHLFFDAGVDGLFTDYTDEAVKALQSWSKKK</sequence>
<dbReference type="Proteomes" id="UP001497602">
    <property type="component" value="Unassembled WGS sequence"/>
</dbReference>
<evidence type="ECO:0000256" key="2">
    <source>
        <dbReference type="ARBA" id="ARBA00012247"/>
    </source>
</evidence>
<comment type="caution">
    <text evidence="8">The sequence shown here is derived from an EMBL/GenBank/DDBJ whole genome shotgun (WGS) entry which is preliminary data.</text>
</comment>